<dbReference type="PANTHER" id="PTHR43180:SF66">
    <property type="entry name" value="SHORT-CHAIN DEHYDROGENASE_REDUCTASE FAMILY PROTEIN"/>
    <property type="match status" value="1"/>
</dbReference>
<dbReference type="InterPro" id="IPR002347">
    <property type="entry name" value="SDR_fam"/>
</dbReference>
<dbReference type="PROSITE" id="PS00061">
    <property type="entry name" value="ADH_SHORT"/>
    <property type="match status" value="1"/>
</dbReference>
<dbReference type="InterPro" id="IPR020904">
    <property type="entry name" value="Sc_DH/Rdtase_CS"/>
</dbReference>
<feature type="non-terminal residue" evidence="3">
    <location>
        <position position="240"/>
    </location>
</feature>
<dbReference type="InterPro" id="IPR036291">
    <property type="entry name" value="NAD(P)-bd_dom_sf"/>
</dbReference>
<evidence type="ECO:0000256" key="1">
    <source>
        <dbReference type="ARBA" id="ARBA00006484"/>
    </source>
</evidence>
<evidence type="ECO:0000256" key="2">
    <source>
        <dbReference type="ARBA" id="ARBA00023002"/>
    </source>
</evidence>
<keyword evidence="2" id="KW-0560">Oxidoreductase</keyword>
<dbReference type="PANTHER" id="PTHR43180">
    <property type="entry name" value="3-OXOACYL-(ACYL-CARRIER-PROTEIN) REDUCTASE (AFU_ORTHOLOGUE AFUA_6G11210)"/>
    <property type="match status" value="1"/>
</dbReference>
<dbReference type="PRINTS" id="PR00080">
    <property type="entry name" value="SDRFAMILY"/>
</dbReference>
<comment type="similarity">
    <text evidence="1">Belongs to the short-chain dehydrogenases/reductases (SDR) family.</text>
</comment>
<reference evidence="3" key="1">
    <citation type="submission" date="2018-05" db="EMBL/GenBank/DDBJ databases">
        <authorList>
            <person name="Lanie J.A."/>
            <person name="Ng W.-L."/>
            <person name="Kazmierczak K.M."/>
            <person name="Andrzejewski T.M."/>
            <person name="Davidsen T.M."/>
            <person name="Wayne K.J."/>
            <person name="Tettelin H."/>
            <person name="Glass J.I."/>
            <person name="Rusch D."/>
            <person name="Podicherti R."/>
            <person name="Tsui H.-C.T."/>
            <person name="Winkler M.E."/>
        </authorList>
    </citation>
    <scope>NUCLEOTIDE SEQUENCE</scope>
</reference>
<dbReference type="GO" id="GO:0016491">
    <property type="term" value="F:oxidoreductase activity"/>
    <property type="evidence" value="ECO:0007669"/>
    <property type="project" value="UniProtKB-KW"/>
</dbReference>
<accession>A0A382EU56</accession>
<protein>
    <submittedName>
        <fullName evidence="3">Uncharacterized protein</fullName>
    </submittedName>
</protein>
<organism evidence="3">
    <name type="scientific">marine metagenome</name>
    <dbReference type="NCBI Taxonomy" id="408172"/>
    <lineage>
        <taxon>unclassified sequences</taxon>
        <taxon>metagenomes</taxon>
        <taxon>ecological metagenomes</taxon>
    </lineage>
</organism>
<gene>
    <name evidence="3" type="ORF">METZ01_LOCUS206793</name>
</gene>
<dbReference type="Pfam" id="PF13561">
    <property type="entry name" value="adh_short_C2"/>
    <property type="match status" value="1"/>
</dbReference>
<dbReference type="SUPFAM" id="SSF51735">
    <property type="entry name" value="NAD(P)-binding Rossmann-fold domains"/>
    <property type="match status" value="1"/>
</dbReference>
<proteinExistence type="inferred from homology"/>
<dbReference type="EMBL" id="UINC01046214">
    <property type="protein sequence ID" value="SVB53939.1"/>
    <property type="molecule type" value="Genomic_DNA"/>
</dbReference>
<evidence type="ECO:0000313" key="3">
    <source>
        <dbReference type="EMBL" id="SVB53939.1"/>
    </source>
</evidence>
<dbReference type="Gene3D" id="3.40.50.720">
    <property type="entry name" value="NAD(P)-binding Rossmann-like Domain"/>
    <property type="match status" value="1"/>
</dbReference>
<dbReference type="PRINTS" id="PR00081">
    <property type="entry name" value="GDHRDH"/>
</dbReference>
<name>A0A382EU56_9ZZZZ</name>
<sequence>MGRVSGKVALVTGGASGIGQATSELLAEEGAAVVLTDLQDSLGEEVAVGIREKEGQATYHHHDVTDEAAWKNVIGQVLVEHGQVDILFNNAGVGGGGVPVDEMTLEYWRQTMSVNLDGVFLGIKHGVRAMTENGGVIINTSSILGVVGLPNTAAYTASKGGVRLLTKAVAMECAARGLNIRVCSVHPGFIDTPMVGGAIQRGGPERREAILKSQPTGQMGEPSDIAEGVLYLASDSAKFV</sequence>
<dbReference type="FunFam" id="3.40.50.720:FF:000084">
    <property type="entry name" value="Short-chain dehydrogenase reductase"/>
    <property type="match status" value="1"/>
</dbReference>
<dbReference type="AlphaFoldDB" id="A0A382EU56"/>